<evidence type="ECO:0000256" key="1">
    <source>
        <dbReference type="ARBA" id="ARBA00004141"/>
    </source>
</evidence>
<dbReference type="GO" id="GO:0016020">
    <property type="term" value="C:membrane"/>
    <property type="evidence" value="ECO:0007669"/>
    <property type="project" value="UniProtKB-SubCell"/>
</dbReference>
<keyword evidence="3 5" id="KW-1133">Transmembrane helix</keyword>
<gene>
    <name evidence="6" type="ORF">TCIL3000_10_7950</name>
</gene>
<evidence type="ECO:0000313" key="6">
    <source>
        <dbReference type="EMBL" id="CCC94020.1"/>
    </source>
</evidence>
<feature type="transmembrane region" description="Helical" evidence="5">
    <location>
        <begin position="151"/>
        <end position="181"/>
    </location>
</feature>
<evidence type="ECO:0008006" key="7">
    <source>
        <dbReference type="Google" id="ProtNLM"/>
    </source>
</evidence>
<dbReference type="VEuPathDB" id="TriTrypDB:TcIL3000_10_7950"/>
<evidence type="ECO:0000256" key="4">
    <source>
        <dbReference type="ARBA" id="ARBA00023136"/>
    </source>
</evidence>
<dbReference type="InterPro" id="IPR004895">
    <property type="entry name" value="Prenylated_rab_accept_PRA1"/>
</dbReference>
<evidence type="ECO:0000256" key="3">
    <source>
        <dbReference type="ARBA" id="ARBA00022989"/>
    </source>
</evidence>
<name>G0UXA3_TRYCI</name>
<feature type="transmembrane region" description="Helical" evidence="5">
    <location>
        <begin position="82"/>
        <end position="110"/>
    </location>
</feature>
<accession>G0UXA3</accession>
<keyword evidence="2 5" id="KW-0812">Transmembrane</keyword>
<reference evidence="6" key="1">
    <citation type="journal article" date="2012" name="Proc. Natl. Acad. Sci. U.S.A.">
        <title>Antigenic diversity is generated by distinct evolutionary mechanisms in African trypanosome species.</title>
        <authorList>
            <person name="Jackson A.P."/>
            <person name="Berry A."/>
            <person name="Aslett M."/>
            <person name="Allison H.C."/>
            <person name="Burton P."/>
            <person name="Vavrova-Anderson J."/>
            <person name="Brown R."/>
            <person name="Browne H."/>
            <person name="Corton N."/>
            <person name="Hauser H."/>
            <person name="Gamble J."/>
            <person name="Gilderthorp R."/>
            <person name="Marcello L."/>
            <person name="McQuillan J."/>
            <person name="Otto T.D."/>
            <person name="Quail M.A."/>
            <person name="Sanders M.J."/>
            <person name="van Tonder A."/>
            <person name="Ginger M.L."/>
            <person name="Field M.C."/>
            <person name="Barry J.D."/>
            <person name="Hertz-Fowler C."/>
            <person name="Berriman M."/>
        </authorList>
    </citation>
    <scope>NUCLEOTIDE SEQUENCE</scope>
    <source>
        <strain evidence="6">IL3000</strain>
    </source>
</reference>
<dbReference type="EMBL" id="HE575323">
    <property type="protein sequence ID" value="CCC94020.1"/>
    <property type="molecule type" value="Genomic_DNA"/>
</dbReference>
<evidence type="ECO:0000256" key="5">
    <source>
        <dbReference type="SAM" id="Phobius"/>
    </source>
</evidence>
<organism evidence="6">
    <name type="scientific">Trypanosoma congolense (strain IL3000)</name>
    <dbReference type="NCBI Taxonomy" id="1068625"/>
    <lineage>
        <taxon>Eukaryota</taxon>
        <taxon>Discoba</taxon>
        <taxon>Euglenozoa</taxon>
        <taxon>Kinetoplastea</taxon>
        <taxon>Metakinetoplastina</taxon>
        <taxon>Trypanosomatida</taxon>
        <taxon>Trypanosomatidae</taxon>
        <taxon>Trypanosoma</taxon>
        <taxon>Nannomonas</taxon>
    </lineage>
</organism>
<keyword evidence="4 5" id="KW-0472">Membrane</keyword>
<sequence>MASSDGQLSQSLTEHERDANNLSWRSKGSIVLQLSLLFDVSFDQPQRPLREFFRRPVMPTRGTCTVALLVNLLWFSRNYYNMAFLALLVVTVFVPAFGFLIVMVVGACLFRSRDRSDRTLEKATGKAPMDRTLGKKRRFATRLASVVKLSALLGVCYLCGFLFVTVFIFGVVVACLLHALFTPYTDSAFELYRDLVLRRQLPLQLPRSPTRHFSCVRSTSFEECNKRNGVVPASLSGDNDMRSEKMLSRTLPVSPHSFASSPWPGPSDIAGCSGKLSQPRITSGSISLWDASGGTLMDAPQWAENRCQDRWSRGVTPSQVMCDEFEPLNMLKGGRRGSRVVSHLNEETVPAT</sequence>
<dbReference type="Pfam" id="PF03208">
    <property type="entry name" value="PRA1"/>
    <property type="match status" value="1"/>
</dbReference>
<proteinExistence type="predicted"/>
<protein>
    <recommendedName>
        <fullName evidence="7">PRA1 family protein</fullName>
    </recommendedName>
</protein>
<dbReference type="AlphaFoldDB" id="G0UXA3"/>
<evidence type="ECO:0000256" key="2">
    <source>
        <dbReference type="ARBA" id="ARBA00022692"/>
    </source>
</evidence>
<comment type="subcellular location">
    <subcellularLocation>
        <location evidence="1">Membrane</location>
        <topology evidence="1">Multi-pass membrane protein</topology>
    </subcellularLocation>
</comment>